<name>A0A0F9AUI6_9ZZZZ</name>
<evidence type="ECO:0000313" key="1">
    <source>
        <dbReference type="EMBL" id="KKL13115.1"/>
    </source>
</evidence>
<dbReference type="AlphaFoldDB" id="A0A0F9AUI6"/>
<gene>
    <name evidence="1" type="ORF">LCGC14_2528940</name>
</gene>
<organism evidence="1">
    <name type="scientific">marine sediment metagenome</name>
    <dbReference type="NCBI Taxonomy" id="412755"/>
    <lineage>
        <taxon>unclassified sequences</taxon>
        <taxon>metagenomes</taxon>
        <taxon>ecological metagenomes</taxon>
    </lineage>
</organism>
<accession>A0A0F9AUI6</accession>
<sequence>MYHLDSKRCYSYEQPTEGFGTCSVKGCIHGRCISWPLLPGGPGLCTCHYHDPPPEWEDQVRVSNEPSDAEWDALLSMDYGLRDDVVPETHDMFGSYRTAGGEGD</sequence>
<dbReference type="EMBL" id="LAZR01040991">
    <property type="protein sequence ID" value="KKL13115.1"/>
    <property type="molecule type" value="Genomic_DNA"/>
</dbReference>
<protein>
    <submittedName>
        <fullName evidence="1">Uncharacterized protein</fullName>
    </submittedName>
</protein>
<comment type="caution">
    <text evidence="1">The sequence shown here is derived from an EMBL/GenBank/DDBJ whole genome shotgun (WGS) entry which is preliminary data.</text>
</comment>
<proteinExistence type="predicted"/>
<reference evidence="1" key="1">
    <citation type="journal article" date="2015" name="Nature">
        <title>Complex archaea that bridge the gap between prokaryotes and eukaryotes.</title>
        <authorList>
            <person name="Spang A."/>
            <person name="Saw J.H."/>
            <person name="Jorgensen S.L."/>
            <person name="Zaremba-Niedzwiedzka K."/>
            <person name="Martijn J."/>
            <person name="Lind A.E."/>
            <person name="van Eijk R."/>
            <person name="Schleper C."/>
            <person name="Guy L."/>
            <person name="Ettema T.J."/>
        </authorList>
    </citation>
    <scope>NUCLEOTIDE SEQUENCE</scope>
</reference>